<name>A0AC58RWD9_TOBAC</name>
<evidence type="ECO:0000313" key="1">
    <source>
        <dbReference type="Proteomes" id="UP000790787"/>
    </source>
</evidence>
<accession>A0AC58RWD9</accession>
<evidence type="ECO:0000313" key="2">
    <source>
        <dbReference type="RefSeq" id="XP_075076944.1"/>
    </source>
</evidence>
<reference evidence="1" key="1">
    <citation type="journal article" date="2014" name="Nat. Commun.">
        <title>The tobacco genome sequence and its comparison with those of tomato and potato.</title>
        <authorList>
            <person name="Sierro N."/>
            <person name="Battey J.N."/>
            <person name="Ouadi S."/>
            <person name="Bakaher N."/>
            <person name="Bovet L."/>
            <person name="Willig A."/>
            <person name="Goepfert S."/>
            <person name="Peitsch M.C."/>
            <person name="Ivanov N.V."/>
        </authorList>
    </citation>
    <scope>NUCLEOTIDE SEQUENCE [LARGE SCALE GENOMIC DNA]</scope>
</reference>
<proteinExistence type="predicted"/>
<dbReference type="Proteomes" id="UP000790787">
    <property type="component" value="Chromosome 8"/>
</dbReference>
<organism evidence="1 2">
    <name type="scientific">Nicotiana tabacum</name>
    <name type="common">Common tobacco</name>
    <dbReference type="NCBI Taxonomy" id="4097"/>
    <lineage>
        <taxon>Eukaryota</taxon>
        <taxon>Viridiplantae</taxon>
        <taxon>Streptophyta</taxon>
        <taxon>Embryophyta</taxon>
        <taxon>Tracheophyta</taxon>
        <taxon>Spermatophyta</taxon>
        <taxon>Magnoliopsida</taxon>
        <taxon>eudicotyledons</taxon>
        <taxon>Gunneridae</taxon>
        <taxon>Pentapetalae</taxon>
        <taxon>asterids</taxon>
        <taxon>lamiids</taxon>
        <taxon>Solanales</taxon>
        <taxon>Solanaceae</taxon>
        <taxon>Nicotianoideae</taxon>
        <taxon>Nicotianeae</taxon>
        <taxon>Nicotiana</taxon>
    </lineage>
</organism>
<reference evidence="2" key="2">
    <citation type="submission" date="2025-08" db="UniProtKB">
        <authorList>
            <consortium name="RefSeq"/>
        </authorList>
    </citation>
    <scope>IDENTIFICATION</scope>
    <source>
        <tissue evidence="2">Leaf</tissue>
    </source>
</reference>
<protein>
    <submittedName>
        <fullName evidence="2">Uncharacterized protein LOC142163540</fullName>
    </submittedName>
</protein>
<dbReference type="RefSeq" id="XP_075076944.1">
    <property type="nucleotide sequence ID" value="XM_075220843.1"/>
</dbReference>
<sequence>MLSLSFSSFMLVLLFILLFINDTIAHTDKVKQNFVVDEAGNGIAKTRRSHLNVEKEDFHGVTPATIQVASGRIGGRKRMVEQRNMRQSTKKIEGIMPNRGQGKLRIQSKLNGKNSHSDNVKVNRGSFTAFSADYHMPRTHPPKNN</sequence>
<gene>
    <name evidence="2" type="primary">LOC142163540</name>
</gene>
<keyword evidence="1" id="KW-1185">Reference proteome</keyword>